<reference evidence="1 2" key="1">
    <citation type="submission" date="2019-08" db="EMBL/GenBank/DDBJ databases">
        <title>Bacillus genomes from the desert of Cuatro Cienegas, Coahuila.</title>
        <authorList>
            <person name="Olmedo-Alvarez G."/>
        </authorList>
    </citation>
    <scope>NUCLEOTIDE SEQUENCE [LARGE SCALE GENOMIC DNA]</scope>
    <source>
        <strain evidence="1 2">CH108_3D</strain>
    </source>
</reference>
<comment type="caution">
    <text evidence="1">The sequence shown here is derived from an EMBL/GenBank/DDBJ whole genome shotgun (WGS) entry which is preliminary data.</text>
</comment>
<proteinExistence type="predicted"/>
<dbReference type="Proteomes" id="UP000322997">
    <property type="component" value="Unassembled WGS sequence"/>
</dbReference>
<sequence length="129" mass="15279">METVSAENFHRRITELHKEIREAYRKLGMIQSVYDKRLAEMYHKLERMEADDVDSIAFTQELKAVLERRRVVKDEKARMRLFNGLAGHCLREIDLYYDKTLEASFQIRNDFNVRLTLDQVLTEVGVELG</sequence>
<evidence type="ECO:0000313" key="2">
    <source>
        <dbReference type="Proteomes" id="UP000322997"/>
    </source>
</evidence>
<gene>
    <name evidence="1" type="ORF">FZC83_05400</name>
</gene>
<dbReference type="AlphaFoldDB" id="A0A5D4S225"/>
<organism evidence="1 2">
    <name type="scientific">Rossellomorea marisflavi</name>
    <dbReference type="NCBI Taxonomy" id="189381"/>
    <lineage>
        <taxon>Bacteria</taxon>
        <taxon>Bacillati</taxon>
        <taxon>Bacillota</taxon>
        <taxon>Bacilli</taxon>
        <taxon>Bacillales</taxon>
        <taxon>Bacillaceae</taxon>
        <taxon>Rossellomorea</taxon>
    </lineage>
</organism>
<dbReference type="RefSeq" id="WP_426916606.1">
    <property type="nucleotide sequence ID" value="NZ_JBNILK010000001.1"/>
</dbReference>
<dbReference type="EMBL" id="VTEQ01000001">
    <property type="protein sequence ID" value="TYS56999.1"/>
    <property type="molecule type" value="Genomic_DNA"/>
</dbReference>
<protein>
    <submittedName>
        <fullName evidence="1">Uncharacterized protein</fullName>
    </submittedName>
</protein>
<evidence type="ECO:0000313" key="1">
    <source>
        <dbReference type="EMBL" id="TYS56999.1"/>
    </source>
</evidence>
<accession>A0A5D4S225</accession>
<name>A0A5D4S225_9BACI</name>